<feature type="domain" description="Peptidase M16 C-terminal" evidence="6">
    <location>
        <begin position="683"/>
        <end position="858"/>
    </location>
</feature>
<dbReference type="InterPro" id="IPR007863">
    <property type="entry name" value="Peptidase_M16_C"/>
</dbReference>
<keyword evidence="7" id="KW-0378">Hydrolase</keyword>
<comment type="similarity">
    <text evidence="1">Belongs to the peptidase M16 family.</text>
</comment>
<dbReference type="InterPro" id="IPR050361">
    <property type="entry name" value="MPP/UQCRC_Complex"/>
</dbReference>
<dbReference type="EMBL" id="CP030942">
    <property type="protein sequence ID" value="UUP19831.1"/>
    <property type="molecule type" value="Genomic_DNA"/>
</dbReference>
<evidence type="ECO:0000259" key="5">
    <source>
        <dbReference type="Pfam" id="PF00675"/>
    </source>
</evidence>
<evidence type="ECO:0000256" key="4">
    <source>
        <dbReference type="SAM" id="SignalP"/>
    </source>
</evidence>
<evidence type="ECO:0000256" key="2">
    <source>
        <dbReference type="ARBA" id="ARBA00023049"/>
    </source>
</evidence>
<feature type="signal peptide" evidence="4">
    <location>
        <begin position="1"/>
        <end position="23"/>
    </location>
</feature>
<dbReference type="PANTHER" id="PTHR11851">
    <property type="entry name" value="METALLOPROTEASE"/>
    <property type="match status" value="1"/>
</dbReference>
<dbReference type="Gene3D" id="3.30.830.10">
    <property type="entry name" value="Metalloenzyme, LuxS/M16 peptidase-like"/>
    <property type="match status" value="4"/>
</dbReference>
<dbReference type="GO" id="GO:0008233">
    <property type="term" value="F:peptidase activity"/>
    <property type="evidence" value="ECO:0007669"/>
    <property type="project" value="UniProtKB-KW"/>
</dbReference>
<dbReference type="EC" id="3.4.24.-" evidence="7"/>
<evidence type="ECO:0000259" key="6">
    <source>
        <dbReference type="Pfam" id="PF05193"/>
    </source>
</evidence>
<name>A0ABY5MR84_9HYPH</name>
<dbReference type="Pfam" id="PF05193">
    <property type="entry name" value="Peptidase_M16_C"/>
    <property type="match status" value="2"/>
</dbReference>
<dbReference type="Pfam" id="PF00675">
    <property type="entry name" value="Peptidase_M16"/>
    <property type="match status" value="2"/>
</dbReference>
<dbReference type="InterPro" id="IPR011765">
    <property type="entry name" value="Pept_M16_N"/>
</dbReference>
<keyword evidence="8" id="KW-1185">Reference proteome</keyword>
<sequence>MYRFIVGVLAAPIIALVSLSALAQPSQPVPTGELIEKVDIPYERFTLDNGLRVLVHTDRKAPIVAVSVWYDVGSKDEPKGKTGFAHLFEHLMFNGTENVPGDFFEPLQQMGATDVNGTTSFDRTNYFETVPTGALERTLFLESERMGHLLGAVTQKTLDNQRGVVQNEKRQGDNRPYGLVEYARLAALLPEGHPYGHSPIGSMADLDAASLEDVRDWFRQYYGPNNAVLVLAGDVDVETAKPLVERYFGDIARGPEKEPVVAPIPTLVARKDEVMKDRVATTQLYRNWIVPGLNDPDTIPLSVGAYMLGGLATSRLENILVREEKVALSVSANVQMLAQIGFFEVRVEVAPGADTDMVSQRLDAILADYIEKGPTVDEVKRVVMRKVAGDIAGLESVGGFGGKAVALAEGLLYSGDPDFYKKQLAALAATTPAQVTAAMQKWLKRPAYALRVVPGDREPYEEAVASQANSSAPQEDEKPKPAPASEASAGAKAALDRSKLPELGRVEELDFPAVTRTKLSNGVEVVYANRNAVPLTRIALSFDAGLAADPQAKLGTQALMSALLEEGTTSLDSVEIAERQERLGATIYGGATMDRTDVNLSALSGNLAPSLDLFADIVRNPAFAPDKVEQQRERQLAGIANEMTEPFGLAFRTLPPLLYGTSHPYGAPGTGTGDPAAVAGTGRDDLIAFHRAWFRPEKARFFVVSDRPLADIEPLLEARFGDWQGQGPAGTKNFDAPLPAPRPRIVLVDRKDSPQSLIVGGMVLAIEGAEEMTDLLAANEVLGGGFLSRLNMDLRETKGWSYGVSAQIDRVAGRVPFVVTAPVQADKTGPALIALRTGIRAFLTDKGVTAAELERTKNGRIREIPGRFETSYAVLDGMQRNDLYGRPDDYYDTLAADYRDMTAAQLDSAAREAINDDQMIWVVVGDADKVKDQLESLDLPLEIVPSAPQL</sequence>
<protein>
    <submittedName>
        <fullName evidence="7">Zinc protease</fullName>
        <ecNumber evidence="7">3.4.24.-</ecNumber>
    </submittedName>
</protein>
<evidence type="ECO:0000313" key="8">
    <source>
        <dbReference type="Proteomes" id="UP001342418"/>
    </source>
</evidence>
<feature type="compositionally biased region" description="Low complexity" evidence="3">
    <location>
        <begin position="483"/>
        <end position="493"/>
    </location>
</feature>
<keyword evidence="7" id="KW-0614">Plasmid</keyword>
<proteinExistence type="inferred from homology"/>
<feature type="domain" description="Peptidase M16 C-terminal" evidence="6">
    <location>
        <begin position="210"/>
        <end position="383"/>
    </location>
</feature>
<keyword evidence="7" id="KW-0645">Protease</keyword>
<dbReference type="Proteomes" id="UP001342418">
    <property type="component" value="Plasmid p1536_1"/>
</dbReference>
<organism evidence="7 8">
    <name type="scientific">Nitratireductor thuwali</name>
    <dbReference type="NCBI Taxonomy" id="2267699"/>
    <lineage>
        <taxon>Bacteria</taxon>
        <taxon>Pseudomonadati</taxon>
        <taxon>Pseudomonadota</taxon>
        <taxon>Alphaproteobacteria</taxon>
        <taxon>Hyphomicrobiales</taxon>
        <taxon>Phyllobacteriaceae</taxon>
        <taxon>Nitratireductor</taxon>
    </lineage>
</organism>
<accession>A0ABY5MR84</accession>
<dbReference type="RefSeq" id="WP_338532029.1">
    <property type="nucleotide sequence ID" value="NZ_CP030942.1"/>
</dbReference>
<keyword evidence="2" id="KW-0482">Metalloprotease</keyword>
<geneLocation type="plasmid" evidence="7 8">
    <name>p1536_1</name>
</geneLocation>
<dbReference type="InterPro" id="IPR011249">
    <property type="entry name" value="Metalloenz_LuxS/M16"/>
</dbReference>
<dbReference type="GO" id="GO:0006508">
    <property type="term" value="P:proteolysis"/>
    <property type="evidence" value="ECO:0007669"/>
    <property type="project" value="UniProtKB-KW"/>
</dbReference>
<dbReference type="SUPFAM" id="SSF63411">
    <property type="entry name" value="LuxS/MPP-like metallohydrolase"/>
    <property type="match status" value="4"/>
</dbReference>
<gene>
    <name evidence="7" type="ORF">NTH_04346</name>
</gene>
<feature type="domain" description="Peptidase M16 N-terminal" evidence="5">
    <location>
        <begin position="52"/>
        <end position="186"/>
    </location>
</feature>
<feature type="chain" id="PRO_5046840270" evidence="4">
    <location>
        <begin position="24"/>
        <end position="950"/>
    </location>
</feature>
<feature type="domain" description="Peptidase M16 N-terminal" evidence="5">
    <location>
        <begin position="525"/>
        <end position="637"/>
    </location>
</feature>
<dbReference type="PANTHER" id="PTHR11851:SF49">
    <property type="entry name" value="MITOCHONDRIAL-PROCESSING PEPTIDASE SUBUNIT ALPHA"/>
    <property type="match status" value="1"/>
</dbReference>
<keyword evidence="4" id="KW-0732">Signal</keyword>
<evidence type="ECO:0000256" key="3">
    <source>
        <dbReference type="SAM" id="MobiDB-lite"/>
    </source>
</evidence>
<reference evidence="7 8" key="1">
    <citation type="submission" date="2018-07" db="EMBL/GenBank/DDBJ databases">
        <title>Genome sequence of Nitratireductor thuwali#1536.</title>
        <authorList>
            <person name="Michoud G."/>
            <person name="Merlino G."/>
            <person name="Sefrji F.O."/>
            <person name="Daffonchio D."/>
        </authorList>
    </citation>
    <scope>NUCLEOTIDE SEQUENCE [LARGE SCALE GENOMIC DNA]</scope>
    <source>
        <strain evidence="7 8">Nit1536</strain>
        <plasmid evidence="7 8">p1536_1</plasmid>
    </source>
</reference>
<feature type="region of interest" description="Disordered" evidence="3">
    <location>
        <begin position="460"/>
        <end position="496"/>
    </location>
</feature>
<evidence type="ECO:0000256" key="1">
    <source>
        <dbReference type="ARBA" id="ARBA00007261"/>
    </source>
</evidence>
<evidence type="ECO:0000313" key="7">
    <source>
        <dbReference type="EMBL" id="UUP19831.1"/>
    </source>
</evidence>